<dbReference type="FunFam" id="3.40.50.300:FF:000134">
    <property type="entry name" value="Iron-enterobactin ABC transporter ATP-binding protein"/>
    <property type="match status" value="1"/>
</dbReference>
<evidence type="ECO:0000313" key="11">
    <source>
        <dbReference type="EMBL" id="OKL36088.1"/>
    </source>
</evidence>
<dbReference type="PROSITE" id="PS00211">
    <property type="entry name" value="ABC_TRANSPORTER_1"/>
    <property type="match status" value="1"/>
</dbReference>
<dbReference type="OrthoDB" id="9787851at2"/>
<dbReference type="CDD" id="cd03214">
    <property type="entry name" value="ABC_Iron-Siderophores_B12_Hemin"/>
    <property type="match status" value="1"/>
</dbReference>
<evidence type="ECO:0000256" key="9">
    <source>
        <dbReference type="ARBA" id="ARBA00023136"/>
    </source>
</evidence>
<dbReference type="SUPFAM" id="SSF52540">
    <property type="entry name" value="P-loop containing nucleoside triphosphate hydrolases"/>
    <property type="match status" value="1"/>
</dbReference>
<comment type="subcellular location">
    <subcellularLocation>
        <location evidence="1">Cell membrane</location>
        <topology evidence="1">Peripheral membrane protein</topology>
    </subcellularLocation>
</comment>
<keyword evidence="6 11" id="KW-0067">ATP-binding</keyword>
<dbReference type="Pfam" id="PF00005">
    <property type="entry name" value="ABC_tran"/>
    <property type="match status" value="1"/>
</dbReference>
<evidence type="ECO:0000256" key="5">
    <source>
        <dbReference type="ARBA" id="ARBA00022741"/>
    </source>
</evidence>
<reference evidence="11 12" key="1">
    <citation type="submission" date="2016-12" db="EMBL/GenBank/DDBJ databases">
        <title>Domibacillus sp. SAOS 44 whole genome sequencing.</title>
        <authorList>
            <person name="Verma A."/>
            <person name="Krishnamurthi S."/>
        </authorList>
    </citation>
    <scope>NUCLEOTIDE SEQUENCE [LARGE SCALE GENOMIC DNA]</scope>
    <source>
        <strain evidence="11 12">SAOS 44</strain>
    </source>
</reference>
<keyword evidence="2" id="KW-0813">Transport</keyword>
<evidence type="ECO:0000313" key="12">
    <source>
        <dbReference type="Proteomes" id="UP000186524"/>
    </source>
</evidence>
<keyword evidence="4" id="KW-0410">Iron transport</keyword>
<evidence type="ECO:0000256" key="6">
    <source>
        <dbReference type="ARBA" id="ARBA00022840"/>
    </source>
</evidence>
<dbReference type="PROSITE" id="PS50893">
    <property type="entry name" value="ABC_TRANSPORTER_2"/>
    <property type="match status" value="1"/>
</dbReference>
<proteinExistence type="predicted"/>
<name>A0A1Q5P1M5_9BACI</name>
<dbReference type="EMBL" id="MRWQ01000010">
    <property type="protein sequence ID" value="OKL36088.1"/>
    <property type="molecule type" value="Genomic_DNA"/>
</dbReference>
<feature type="domain" description="ABC transporter" evidence="10">
    <location>
        <begin position="4"/>
        <end position="240"/>
    </location>
</feature>
<accession>A0A1Q5P1M5</accession>
<dbReference type="Gene3D" id="3.40.50.300">
    <property type="entry name" value="P-loop containing nucleotide triphosphate hydrolases"/>
    <property type="match status" value="1"/>
</dbReference>
<dbReference type="GO" id="GO:0016887">
    <property type="term" value="F:ATP hydrolysis activity"/>
    <property type="evidence" value="ECO:0007669"/>
    <property type="project" value="InterPro"/>
</dbReference>
<evidence type="ECO:0000256" key="7">
    <source>
        <dbReference type="ARBA" id="ARBA00023004"/>
    </source>
</evidence>
<evidence type="ECO:0000256" key="3">
    <source>
        <dbReference type="ARBA" id="ARBA00022475"/>
    </source>
</evidence>
<organism evidence="11 12">
    <name type="scientific">Domibacillus mangrovi</name>
    <dbReference type="NCBI Taxonomy" id="1714354"/>
    <lineage>
        <taxon>Bacteria</taxon>
        <taxon>Bacillati</taxon>
        <taxon>Bacillota</taxon>
        <taxon>Bacilli</taxon>
        <taxon>Bacillales</taxon>
        <taxon>Bacillaceae</taxon>
        <taxon>Domibacillus</taxon>
    </lineage>
</organism>
<evidence type="ECO:0000259" key="10">
    <source>
        <dbReference type="PROSITE" id="PS50893"/>
    </source>
</evidence>
<dbReference type="InterPro" id="IPR051535">
    <property type="entry name" value="Siderophore_ABC-ATPase"/>
</dbReference>
<dbReference type="PANTHER" id="PTHR42771">
    <property type="entry name" value="IRON(3+)-HYDROXAMATE IMPORT ATP-BINDING PROTEIN FHUC"/>
    <property type="match status" value="1"/>
</dbReference>
<protein>
    <submittedName>
        <fullName evidence="11">Iron ABC transporter ATP-binding protein</fullName>
    </submittedName>
</protein>
<dbReference type="AlphaFoldDB" id="A0A1Q5P1M5"/>
<evidence type="ECO:0000256" key="4">
    <source>
        <dbReference type="ARBA" id="ARBA00022496"/>
    </source>
</evidence>
<dbReference type="RefSeq" id="WP_073712188.1">
    <property type="nucleotide sequence ID" value="NZ_MRWQ01000010.1"/>
</dbReference>
<sequence length="266" mass="29622">MAQLVVEDLLVNYDEKVIINSLNVEIPKGKITTIIGSNGCGKSTLLKTISRILKPKKGTVFLDGKSIHQQSTKELAKQMAMMPQSPTVPQGLTVYELVSYGRYPHQKGLGRLKEADKKAIEWSLDVTGVKAFANSEVDSLSGGQRQKVWIAMTLAQETDIILLDEPTTYLDMAHQLDILKLLKKLNEQENRTIVMVLHDLNHAARFSDYLITMNEGTIVKTGSPLEVMTTETLKNVYNIEASIMIEPKSGCPICLTYDLCENRELA</sequence>
<dbReference type="PANTHER" id="PTHR42771:SF4">
    <property type="entry name" value="IRON(3+)-HYDROXAMATE IMPORT ATP-BINDING PROTEIN FHUC"/>
    <property type="match status" value="1"/>
</dbReference>
<evidence type="ECO:0000256" key="1">
    <source>
        <dbReference type="ARBA" id="ARBA00004202"/>
    </source>
</evidence>
<keyword evidence="9" id="KW-0472">Membrane</keyword>
<keyword evidence="7" id="KW-0408">Iron</keyword>
<gene>
    <name evidence="11" type="ORF">BLL40_12225</name>
</gene>
<dbReference type="STRING" id="1714354.BLL40_12225"/>
<dbReference type="GO" id="GO:0005886">
    <property type="term" value="C:plasma membrane"/>
    <property type="evidence" value="ECO:0007669"/>
    <property type="project" value="UniProtKB-SubCell"/>
</dbReference>
<evidence type="ECO:0000256" key="8">
    <source>
        <dbReference type="ARBA" id="ARBA00023065"/>
    </source>
</evidence>
<keyword evidence="5" id="KW-0547">Nucleotide-binding</keyword>
<dbReference type="InterPro" id="IPR003593">
    <property type="entry name" value="AAA+_ATPase"/>
</dbReference>
<dbReference type="SMART" id="SM00382">
    <property type="entry name" value="AAA"/>
    <property type="match status" value="1"/>
</dbReference>
<keyword evidence="8" id="KW-0406">Ion transport</keyword>
<dbReference type="InterPro" id="IPR017871">
    <property type="entry name" value="ABC_transporter-like_CS"/>
</dbReference>
<dbReference type="InterPro" id="IPR027417">
    <property type="entry name" value="P-loop_NTPase"/>
</dbReference>
<dbReference type="GO" id="GO:0006826">
    <property type="term" value="P:iron ion transport"/>
    <property type="evidence" value="ECO:0007669"/>
    <property type="project" value="UniProtKB-KW"/>
</dbReference>
<dbReference type="GO" id="GO:0005524">
    <property type="term" value="F:ATP binding"/>
    <property type="evidence" value="ECO:0007669"/>
    <property type="project" value="UniProtKB-KW"/>
</dbReference>
<keyword evidence="12" id="KW-1185">Reference proteome</keyword>
<dbReference type="Proteomes" id="UP000186524">
    <property type="component" value="Unassembled WGS sequence"/>
</dbReference>
<keyword evidence="3" id="KW-1003">Cell membrane</keyword>
<dbReference type="InterPro" id="IPR003439">
    <property type="entry name" value="ABC_transporter-like_ATP-bd"/>
</dbReference>
<evidence type="ECO:0000256" key="2">
    <source>
        <dbReference type="ARBA" id="ARBA00022448"/>
    </source>
</evidence>
<comment type="caution">
    <text evidence="11">The sequence shown here is derived from an EMBL/GenBank/DDBJ whole genome shotgun (WGS) entry which is preliminary data.</text>
</comment>